<sequence>MSDKITAELEIQDQGSSAEDSILKNIGRTRELWKGNLEVQKSTKMLEPKHKDYSAIEIKDITSSSDSESESEIATPSVSNLKSKFSVKRAAKPLVVQPIHEPVIRREPIYLRNRFHKEPTNQEDIIRSDQPGTKEKPDYSFNVGDLKKQFTGAAPKISRPITEPLPNKSSGMSRTKSAPLNSTSSQKNHQEADSEIVRSQAGVREEAVKPEGGLAAIRSLWQTNVEESNRGRTRSRRPDPIDLKEEAREVKIRDKSQRRESRHARRAASAGRGTGMKVYNDGSSRSRREESKSPPRRKKTPAPVKKEVKKEVKVEKPVQVVERPKTPEPEIKKEETIKAVGVEEAFDLMSVDRSLATTQTLPSPTESNRTDVKDDFDLLNGDSFNDPSTVKDIKKDIKEPEDVISTKSSEIDFEEPSVQEIVPKKDEEKRASGNISTAESPVIPEPLEIIDTSQEQVLSQIQSSSVTPSLPNLSENLPASSPQSPINDEEINLHRESQLPIKESLERTSSGWLKIENDQSSESESIDTQKTESTIALAVEQSDEDQKTTASGFSSNDILDENSPGSANEIEEKKNEVEIKEEEAEIGEEIQEENFENVKNVENVDNVENVEKVEKVIQAEIKEEAQEPIRTHEISPYGEYLESQEEENLIEEQNEGRIEEEFDQLVSVTKAISDKEDSEDFNEQPLSNISEATEEFSPNGSLSKDMNIQTLGDHQPINAPLEVSFTNQHFLESSSSSDEEPAIEARRTIGFAPEIEILNDSTDDEIVEICKDFKPTHSREPTPPPNLAESSSDYSARSSDEESTDPEIREAIQQCSMQLTEKIIKDSLAQVKNESIVDDFDLLGDLGTVSTPNAPPGGSNSFDLLA</sequence>
<feature type="compositionally biased region" description="Polar residues" evidence="1">
    <location>
        <begin position="684"/>
        <end position="704"/>
    </location>
</feature>
<feature type="region of interest" description="Disordered" evidence="1">
    <location>
        <begin position="843"/>
        <end position="866"/>
    </location>
</feature>
<protein>
    <submittedName>
        <fullName evidence="2">Oidioi.mRNA.OKI2018_I69.chr1.g1200.t1.cds</fullName>
    </submittedName>
</protein>
<evidence type="ECO:0000256" key="1">
    <source>
        <dbReference type="SAM" id="MobiDB-lite"/>
    </source>
</evidence>
<feature type="compositionally biased region" description="Basic and acidic residues" evidence="1">
    <location>
        <begin position="120"/>
        <end position="138"/>
    </location>
</feature>
<organism evidence="2 3">
    <name type="scientific">Oikopleura dioica</name>
    <name type="common">Tunicate</name>
    <dbReference type="NCBI Taxonomy" id="34765"/>
    <lineage>
        <taxon>Eukaryota</taxon>
        <taxon>Metazoa</taxon>
        <taxon>Chordata</taxon>
        <taxon>Tunicata</taxon>
        <taxon>Appendicularia</taxon>
        <taxon>Copelata</taxon>
        <taxon>Oikopleuridae</taxon>
        <taxon>Oikopleura</taxon>
    </lineage>
</organism>
<dbReference type="Proteomes" id="UP001158576">
    <property type="component" value="Chromosome 1"/>
</dbReference>
<feature type="compositionally biased region" description="Low complexity" evidence="1">
    <location>
        <begin position="788"/>
        <end position="797"/>
    </location>
</feature>
<feature type="compositionally biased region" description="Polar residues" evidence="1">
    <location>
        <begin position="848"/>
        <end position="866"/>
    </location>
</feature>
<evidence type="ECO:0000313" key="3">
    <source>
        <dbReference type="Proteomes" id="UP001158576"/>
    </source>
</evidence>
<feature type="region of interest" description="Disordered" evidence="1">
    <location>
        <begin position="223"/>
        <end position="312"/>
    </location>
</feature>
<feature type="compositionally biased region" description="Polar residues" evidence="1">
    <location>
        <begin position="167"/>
        <end position="187"/>
    </location>
</feature>
<feature type="region of interest" description="Disordered" evidence="1">
    <location>
        <begin position="772"/>
        <end position="810"/>
    </location>
</feature>
<reference evidence="2 3" key="1">
    <citation type="submission" date="2021-04" db="EMBL/GenBank/DDBJ databases">
        <authorList>
            <person name="Bliznina A."/>
        </authorList>
    </citation>
    <scope>NUCLEOTIDE SEQUENCE [LARGE SCALE GENOMIC DNA]</scope>
</reference>
<feature type="region of interest" description="Disordered" evidence="1">
    <location>
        <begin position="357"/>
        <end position="578"/>
    </location>
</feature>
<evidence type="ECO:0000313" key="2">
    <source>
        <dbReference type="EMBL" id="CAG5104329.1"/>
    </source>
</evidence>
<feature type="region of interest" description="Disordered" evidence="1">
    <location>
        <begin position="60"/>
        <end position="80"/>
    </location>
</feature>
<feature type="compositionally biased region" description="Basic and acidic residues" evidence="1">
    <location>
        <begin position="284"/>
        <end position="293"/>
    </location>
</feature>
<gene>
    <name evidence="2" type="ORF">OKIOD_LOCUS9965</name>
</gene>
<name>A0ABN7SM77_OIKDI</name>
<feature type="region of interest" description="Disordered" evidence="1">
    <location>
        <begin position="120"/>
        <end position="196"/>
    </location>
</feature>
<feature type="region of interest" description="Disordered" evidence="1">
    <location>
        <begin position="673"/>
        <end position="704"/>
    </location>
</feature>
<feature type="compositionally biased region" description="Basic and acidic residues" evidence="1">
    <location>
        <begin position="236"/>
        <end position="259"/>
    </location>
</feature>
<feature type="compositionally biased region" description="Basic and acidic residues" evidence="1">
    <location>
        <begin position="422"/>
        <end position="431"/>
    </location>
</feature>
<feature type="compositionally biased region" description="Polar residues" evidence="1">
    <location>
        <begin position="451"/>
        <end position="486"/>
    </location>
</feature>
<keyword evidence="3" id="KW-1185">Reference proteome</keyword>
<feature type="compositionally biased region" description="Basic and acidic residues" evidence="1">
    <location>
        <begin position="389"/>
        <end position="401"/>
    </location>
</feature>
<dbReference type="EMBL" id="OU015566">
    <property type="protein sequence ID" value="CAG5104329.1"/>
    <property type="molecule type" value="Genomic_DNA"/>
</dbReference>
<accession>A0ABN7SM77</accession>
<feature type="compositionally biased region" description="Polar residues" evidence="1">
    <location>
        <begin position="357"/>
        <end position="367"/>
    </location>
</feature>
<feature type="compositionally biased region" description="Polar residues" evidence="1">
    <location>
        <begin position="548"/>
        <end position="557"/>
    </location>
</feature>
<proteinExistence type="predicted"/>